<evidence type="ECO:0000313" key="2">
    <source>
        <dbReference type="EMBL" id="GAS93803.1"/>
    </source>
</evidence>
<reference evidence="3" key="1">
    <citation type="journal article" date="2016" name="Genome Announc.">
        <title>Draft Genome Sequences of Five Rapidly Growing Mycobacterium Species, M. thermoresistibile, M. fortuitum subsp. acetamidolyticum, M. canariasense, M. brisbanense, and M. novocastrense.</title>
        <authorList>
            <person name="Katahira K."/>
            <person name="Ogura Y."/>
            <person name="Gotoh Y."/>
            <person name="Hayashi T."/>
        </authorList>
    </citation>
    <scope>NUCLEOTIDE SEQUENCE [LARGE SCALE GENOMIC DNA]</scope>
    <source>
        <strain evidence="3">JCM15298</strain>
    </source>
</reference>
<dbReference type="STRING" id="228230.RMCC_0769"/>
<dbReference type="InterPro" id="IPR050855">
    <property type="entry name" value="NDM-1-like"/>
</dbReference>
<dbReference type="SUPFAM" id="SSF56281">
    <property type="entry name" value="Metallo-hydrolase/oxidoreductase"/>
    <property type="match status" value="1"/>
</dbReference>
<dbReference type="Pfam" id="PF00753">
    <property type="entry name" value="Lactamase_B"/>
    <property type="match status" value="1"/>
</dbReference>
<accession>A0A100W8Z6</accession>
<organism evidence="2 3">
    <name type="scientific">Mycolicibacterium canariasense</name>
    <name type="common">Mycobacterium canariasense</name>
    <dbReference type="NCBI Taxonomy" id="228230"/>
    <lineage>
        <taxon>Bacteria</taxon>
        <taxon>Bacillati</taxon>
        <taxon>Actinomycetota</taxon>
        <taxon>Actinomycetes</taxon>
        <taxon>Mycobacteriales</taxon>
        <taxon>Mycobacteriaceae</taxon>
        <taxon>Mycolicibacterium</taxon>
    </lineage>
</organism>
<dbReference type="CDD" id="cd16282">
    <property type="entry name" value="metallo-hydrolase-like_MBL-fold"/>
    <property type="match status" value="1"/>
</dbReference>
<dbReference type="EMBL" id="BCSY01000028">
    <property type="protein sequence ID" value="GAS93803.1"/>
    <property type="molecule type" value="Genomic_DNA"/>
</dbReference>
<evidence type="ECO:0000259" key="1">
    <source>
        <dbReference type="SMART" id="SM00849"/>
    </source>
</evidence>
<dbReference type="PANTHER" id="PTHR42951:SF4">
    <property type="entry name" value="ACYL-COENZYME A THIOESTERASE MBLAC2"/>
    <property type="match status" value="1"/>
</dbReference>
<protein>
    <submittedName>
        <fullName evidence="2">Zn-dependent hydrolase, glyoxylase</fullName>
    </submittedName>
</protein>
<dbReference type="AlphaFoldDB" id="A0A100W8Z6"/>
<dbReference type="InterPro" id="IPR036866">
    <property type="entry name" value="RibonucZ/Hydroxyglut_hydro"/>
</dbReference>
<dbReference type="GO" id="GO:0016787">
    <property type="term" value="F:hydrolase activity"/>
    <property type="evidence" value="ECO:0007669"/>
    <property type="project" value="UniProtKB-KW"/>
</dbReference>
<sequence>MPTEISPGVYVIPDGRTPLVPNVGIVVGERAALVVDTGLGPRSGAYVLGRARDLAGGRPLYMTTTHFHPEHAFGAQAFKGEATIVCNRAQRDELRRKGQACLDLFRAAGPVCAEELQHVTFVDPDIVYVGSAAIDLGGVRVRLRSVGPAHSAGDQIVAVGDRVLFTGDLLEHKMFPLAPFSSPTDVDCDVMRWTGLLDELISVRTEITVPGHGEIAPHTLASYRDYFQFLRAEVTRLWASGISVDRVAETLNEAAQSRWPDWDHPGRIPSVVEAFYRAAENA</sequence>
<dbReference type="InterPro" id="IPR001279">
    <property type="entry name" value="Metallo-B-lactamas"/>
</dbReference>
<keyword evidence="3" id="KW-1185">Reference proteome</keyword>
<reference evidence="3" key="2">
    <citation type="submission" date="2016-02" db="EMBL/GenBank/DDBJ databases">
        <title>Draft genome sequence of five rapidly growing Mycobacterium species.</title>
        <authorList>
            <person name="Katahira K."/>
            <person name="Gotou Y."/>
            <person name="Iida K."/>
            <person name="Ogura Y."/>
            <person name="Hayashi T."/>
        </authorList>
    </citation>
    <scope>NUCLEOTIDE SEQUENCE [LARGE SCALE GENOMIC DNA]</scope>
    <source>
        <strain evidence="3">JCM15298</strain>
    </source>
</reference>
<dbReference type="Proteomes" id="UP000069443">
    <property type="component" value="Unassembled WGS sequence"/>
</dbReference>
<name>A0A100W8Z6_MYCCR</name>
<feature type="domain" description="Metallo-beta-lactamase" evidence="1">
    <location>
        <begin position="20"/>
        <end position="212"/>
    </location>
</feature>
<evidence type="ECO:0000313" key="3">
    <source>
        <dbReference type="Proteomes" id="UP000069443"/>
    </source>
</evidence>
<dbReference type="RefSeq" id="WP_234811616.1">
    <property type="nucleotide sequence ID" value="NZ_BCSY01000028.1"/>
</dbReference>
<gene>
    <name evidence="2" type="ORF">RMCC_0769</name>
</gene>
<comment type="caution">
    <text evidence="2">The sequence shown here is derived from an EMBL/GenBank/DDBJ whole genome shotgun (WGS) entry which is preliminary data.</text>
</comment>
<proteinExistence type="predicted"/>
<dbReference type="PANTHER" id="PTHR42951">
    <property type="entry name" value="METALLO-BETA-LACTAMASE DOMAIN-CONTAINING"/>
    <property type="match status" value="1"/>
</dbReference>
<keyword evidence="2" id="KW-0378">Hydrolase</keyword>
<dbReference type="Gene3D" id="3.60.15.10">
    <property type="entry name" value="Ribonuclease Z/Hydroxyacylglutathione hydrolase-like"/>
    <property type="match status" value="1"/>
</dbReference>
<dbReference type="SMART" id="SM00849">
    <property type="entry name" value="Lactamase_B"/>
    <property type="match status" value="1"/>
</dbReference>